<evidence type="ECO:0000256" key="5">
    <source>
        <dbReference type="ARBA" id="ARBA00022837"/>
    </source>
</evidence>
<feature type="disulfide bond" evidence="9">
    <location>
        <begin position="1760"/>
        <end position="1787"/>
    </location>
</feature>
<dbReference type="Gene3D" id="2.10.50.10">
    <property type="entry name" value="Tumor Necrosis Factor Receptor, subunit A, domain 2"/>
    <property type="match status" value="2"/>
</dbReference>
<dbReference type="SUPFAM" id="SSF49899">
    <property type="entry name" value="Concanavalin A-like lectins/glucanases"/>
    <property type="match status" value="1"/>
</dbReference>
<dbReference type="PROSITE" id="PS50234">
    <property type="entry name" value="VWFA"/>
    <property type="match status" value="1"/>
</dbReference>
<feature type="disulfide bond" evidence="8">
    <location>
        <begin position="1268"/>
        <end position="1277"/>
    </location>
</feature>
<feature type="disulfide bond" evidence="9">
    <location>
        <begin position="431"/>
        <end position="458"/>
    </location>
</feature>
<feature type="disulfide bond" evidence="9">
    <location>
        <begin position="1692"/>
        <end position="1719"/>
    </location>
</feature>
<feature type="domain" description="HYR" evidence="13">
    <location>
        <begin position="598"/>
        <end position="680"/>
    </location>
</feature>
<dbReference type="Gene3D" id="3.40.50.410">
    <property type="entry name" value="von Willebrand factor, type A domain"/>
    <property type="match status" value="1"/>
</dbReference>
<protein>
    <recommendedName>
        <fullName evidence="18">Sushi, von Willebrand factor type A, EGF and pentraxin domain-containing protein 1</fullName>
    </recommendedName>
</protein>
<organism evidence="16 17">
    <name type="scientific">Lasius platythorax</name>
    <dbReference type="NCBI Taxonomy" id="488582"/>
    <lineage>
        <taxon>Eukaryota</taxon>
        <taxon>Metazoa</taxon>
        <taxon>Ecdysozoa</taxon>
        <taxon>Arthropoda</taxon>
        <taxon>Hexapoda</taxon>
        <taxon>Insecta</taxon>
        <taxon>Pterygota</taxon>
        <taxon>Neoptera</taxon>
        <taxon>Endopterygota</taxon>
        <taxon>Hymenoptera</taxon>
        <taxon>Apocrita</taxon>
        <taxon>Aculeata</taxon>
        <taxon>Formicoidea</taxon>
        <taxon>Formicidae</taxon>
        <taxon>Formicinae</taxon>
        <taxon>Lasius</taxon>
        <taxon>Lasius</taxon>
    </lineage>
</organism>
<feature type="chain" id="PRO_5043842064" description="Sushi, von Willebrand factor type A, EGF and pentraxin domain-containing protein 1" evidence="10">
    <location>
        <begin position="24"/>
        <end position="2284"/>
    </location>
</feature>
<feature type="domain" description="Sushi" evidence="14">
    <location>
        <begin position="1790"/>
        <end position="1881"/>
    </location>
</feature>
<dbReference type="Gene3D" id="2.60.120.200">
    <property type="match status" value="1"/>
</dbReference>
<feature type="domain" description="Sushi" evidence="14">
    <location>
        <begin position="474"/>
        <end position="532"/>
    </location>
</feature>
<evidence type="ECO:0000259" key="13">
    <source>
        <dbReference type="PROSITE" id="PS50825"/>
    </source>
</evidence>
<comment type="caution">
    <text evidence="8">Lacks conserved residue(s) required for the propagation of feature annotation.</text>
</comment>
<dbReference type="Pfam" id="PF02494">
    <property type="entry name" value="HYR"/>
    <property type="match status" value="2"/>
</dbReference>
<dbReference type="Gene3D" id="2.10.25.10">
    <property type="entry name" value="Laminin"/>
    <property type="match status" value="6"/>
</dbReference>
<keyword evidence="3 10" id="KW-0732">Signal</keyword>
<dbReference type="InterPro" id="IPR000436">
    <property type="entry name" value="Sushi_SCR_CCP_dom"/>
</dbReference>
<dbReference type="FunFam" id="2.10.25.10:FF:000143">
    <property type="entry name" value="Protein crumbs 1"/>
    <property type="match status" value="1"/>
</dbReference>
<evidence type="ECO:0000259" key="12">
    <source>
        <dbReference type="PROSITE" id="PS50234"/>
    </source>
</evidence>
<dbReference type="PANTHER" id="PTHR19325:SF575">
    <property type="entry name" value="LOCOMOTION-RELATED PROTEIN HIKARU GENKI"/>
    <property type="match status" value="1"/>
</dbReference>
<dbReference type="GO" id="GO:0005509">
    <property type="term" value="F:calcium ion binding"/>
    <property type="evidence" value="ECO:0007669"/>
    <property type="project" value="InterPro"/>
</dbReference>
<feature type="disulfide bond" evidence="8">
    <location>
        <begin position="1188"/>
        <end position="1197"/>
    </location>
</feature>
<dbReference type="Gene3D" id="2.10.70.10">
    <property type="entry name" value="Complement Module, domain 1"/>
    <property type="match status" value="11"/>
</dbReference>
<dbReference type="InterPro" id="IPR011641">
    <property type="entry name" value="Tyr-kin_ephrin_A/B_rcpt-like"/>
</dbReference>
<evidence type="ECO:0000256" key="8">
    <source>
        <dbReference type="PROSITE-ProRule" id="PRU00076"/>
    </source>
</evidence>
<sequence length="2284" mass="254981">MEFFKILSLIIGVFSLFLNLAKCAGDILNEESNNGSVEINTGESDVTSTFLNFDKNKANEDRRYWYENLDDDADRMLKSKTDILSHLLKMHIDRLRNETNQVELVFLVDASGSIGAANFRSELNFVTKLLSDFTVDETTTRVAVITFGGRGNVYRNIDQISRHGSNDHKCYLLNKQFGNITYSGGGTYTRGALLEALTILEKGRETANKVVFLITDGFSNGGDPRPAADLLKNTGATVFTFGIRTGNVGELRDIASPPGYTHSYLLDSFAEFEALARRALHRDLKTGQYVPVTLSTDCNGLCSAVNRTCCDDLATCTCGTATGHYACICPSGYFGSGLKGFCQPCPNGTYASGNASGDSTAVCVSCPDANHVTIKVPATSILDCVCASGFTTDGYKCEAITCPKLRVPENGYLVKASACSNVVHAACGVRCRIGFHLTGDSIRLCGKDGSWSGNEPQCLLKTCPALRAPAHGRMKCEHDEDYQHQFEEDSTVYPIDTRCQFRCNLGYQIRGSKVRNCLPLSRWDGLKVTCKAVECEPLPRIANGSIIPEICTGTARVSFATNCTITCDRGFVLEGPSSRSCSGRTGIWSKRHSVNRCVDKMPPSIKCPADVVAETSMGRNYAYVNWTVPEVTDNADVSPTLWTKPHVVLPWKVKIGTRIVVYAAQDANGNKARCKFKVKVLDREPPTIENCIDPPTFYTDLDIGLDNVTWDEPVFYDNSRTSVRVNQSHQPGEDTFPIGRTRVFYNATDKYGNRASCILNITVEDICKNLTAPDNGRLNCSSTDDRKMQCVITCENGYDFALEPINFNVVDDELLLKCNSSYHIWENNYLPECSEAQILKTISQEGIVILQGNESTMCDNKTALRELSDNITDDLKSKMLDICGNDIECNLLNFNPECEDDLSTSKSFEDNLIRRRRFTHNHGSTIIFKNNKMLERLKRAVKLNSNANKDKIRPKQRKERIEIKFKFIGRIIEENFENPKRGVQKLREKIDAMQHLGKLDLFNNRTNQEIAKLALNLHLVFKEPQDLCDAGSVLKKHSCVKCPAGTFYNASTRICQPCPFGQYQNATASLKCIPCPEHTFTKRMHAKSLNDCIPMCRPGYYSRHKRYHGSRLATEPCFACDIGFYQPNHGQSQCSPCPFNTTTEKRGSVNIDDCLPIRDKEIDDCRTDPCLNGGRCVVQDEGGFVCECQEYYVGSKCEEFKDPCNSSPCLNEGTCKIHRPDNSATYECTCKSNYAGANCEIYIDECSTNPCQNGGKCTSTESDFVCECKDGFEGQFCEIPMDHCELTPCEEGSVCRTVNGTWRCSCKPGFLGRHCNLLPCDWLPCHANAICVNVRKENATRESYRCECPDGYTGEDCATRIDYCESSPCLNNGNCVNEIRNHTCDCPMLFTGRNCETELSSDYVMHFTKSSTTDYVIVKGPAKDLSQLSVCLWLQSMDTFNYGTVLSYATTSHDNAFTLTDYNGFVLYINGKRVVTDIKVNDGYWHFLCVTWESGYGTWRVFVDGILEDSGIRLAQGTVVPANGSLVIGQEQDRLGGGFSESEAFLGKLGLLDMWDVVLDEKNVTSLWNSCERYHGNVIAWAKMQQYIHGDVVILAGPFCRGCPLPVAPFKGNINVSEDLSEVTYHCDSGYAIRFDGEERRSLGRKCLKHGQWEGHDTPICTKIRCGFPGYFPRGYIHGRSYSFGDEIHYSCADGYELRGNPHRICNSDGKWTGLPPICLGMTCKNLLAPENGDIEYILEENERDDITILQAGQQLEFKCNPGYRLKGERYLTCLETGIWDYERPSCILYGCAPPKKIKHGYVAFANSDKSSNRTSVHLAGPEENTIDDLAKRTYHYDDVVGFYCHRGYKFDGSRGLESTEFELRCSANGSWIGFVPDCVPRVCPWPDRVENARIFLRKGDNTTIEIPVKRDPTSESLAVDRTTARDNEDEVAKEISPEIFVSGAEIVIVCDPGYQLIGDSIGTCTDETWSSTFLVSTCAPRNCSVKDHPIFRIFKKLENENDVTSLEFDNEKWHGAANVTGAYKQFEILVEGRTYGQRIILACRNDTLMNLDKLIANETVSNITWTCNEIGRWTVSDLSLEAVLEQLLNDSTYVCDRSCAPPEIPKYGYIDNINNTDDIDDRKAIDNVIIFKCRHGYILEGDERSVCLPNVTWSALPSCKPVECGEPPILANAILKRDVSERTQNFTFGNMISYQCVPGYRTFGHTTLRCLGSGKWSRINGRCSKISCGKPQIQHGIMLHGRSYLFQDQLTYVCPNDKKRGVITCQADGRWNESPKCNGNQGT</sequence>
<feature type="disulfide bond" evidence="8">
    <location>
        <begin position="1348"/>
        <end position="1357"/>
    </location>
</feature>
<keyword evidence="4" id="KW-0677">Repeat</keyword>
<dbReference type="SMART" id="SM01411">
    <property type="entry name" value="Ephrin_rec_like"/>
    <property type="match status" value="3"/>
</dbReference>
<dbReference type="SUPFAM" id="SSF57184">
    <property type="entry name" value="Growth factor receptor domain"/>
    <property type="match status" value="2"/>
</dbReference>
<dbReference type="InterPro" id="IPR036465">
    <property type="entry name" value="vWFA_dom_sf"/>
</dbReference>
<dbReference type="SMART" id="SM00032">
    <property type="entry name" value="CCP"/>
    <property type="match status" value="12"/>
</dbReference>
<dbReference type="GO" id="GO:0032991">
    <property type="term" value="C:protein-containing complex"/>
    <property type="evidence" value="ECO:0007669"/>
    <property type="project" value="UniProtKB-ARBA"/>
</dbReference>
<evidence type="ECO:0000256" key="4">
    <source>
        <dbReference type="ARBA" id="ARBA00022737"/>
    </source>
</evidence>
<keyword evidence="1 8" id="KW-0245">EGF-like domain</keyword>
<dbReference type="Pfam" id="PF00084">
    <property type="entry name" value="Sushi"/>
    <property type="match status" value="10"/>
</dbReference>
<evidence type="ECO:0000259" key="15">
    <source>
        <dbReference type="PROSITE" id="PS51828"/>
    </source>
</evidence>
<dbReference type="Pfam" id="PF00354">
    <property type="entry name" value="Pentaxin"/>
    <property type="match status" value="1"/>
</dbReference>
<evidence type="ECO:0008006" key="18">
    <source>
        <dbReference type="Google" id="ProtNLM"/>
    </source>
</evidence>
<accession>A0AAV2NSE0</accession>
<keyword evidence="6 8" id="KW-1015">Disulfide bond</keyword>
<keyword evidence="7" id="KW-0325">Glycoprotein</keyword>
<feature type="disulfide bond" evidence="8">
    <location>
        <begin position="1230"/>
        <end position="1239"/>
    </location>
</feature>
<dbReference type="InterPro" id="IPR002035">
    <property type="entry name" value="VWF_A"/>
</dbReference>
<evidence type="ECO:0000256" key="3">
    <source>
        <dbReference type="ARBA" id="ARBA00022729"/>
    </source>
</evidence>
<evidence type="ECO:0000256" key="10">
    <source>
        <dbReference type="SAM" id="SignalP"/>
    </source>
</evidence>
<dbReference type="SMART" id="SM00327">
    <property type="entry name" value="VWA"/>
    <property type="match status" value="1"/>
</dbReference>
<feature type="disulfide bond" evidence="9">
    <location>
        <begin position="2197"/>
        <end position="2224"/>
    </location>
</feature>
<feature type="domain" description="Sushi" evidence="14">
    <location>
        <begin position="2163"/>
        <end position="2226"/>
    </location>
</feature>
<dbReference type="PRINTS" id="PR00895">
    <property type="entry name" value="PENTAXIN"/>
</dbReference>
<dbReference type="FunFam" id="2.60.120.200:FF:000012">
    <property type="entry name" value="neuronal pentraxin receptor"/>
    <property type="match status" value="1"/>
</dbReference>
<evidence type="ECO:0000256" key="6">
    <source>
        <dbReference type="ARBA" id="ARBA00023157"/>
    </source>
</evidence>
<feature type="domain" description="Sushi" evidence="14">
    <location>
        <begin position="533"/>
        <end position="599"/>
    </location>
</feature>
<dbReference type="SMART" id="SM00159">
    <property type="entry name" value="PTX"/>
    <property type="match status" value="1"/>
</dbReference>
<feature type="domain" description="Sushi" evidence="14">
    <location>
        <begin position="1722"/>
        <end position="1789"/>
    </location>
</feature>
<dbReference type="CDD" id="cd00033">
    <property type="entry name" value="CCP"/>
    <property type="match status" value="10"/>
</dbReference>
<dbReference type="PROSITE" id="PS50026">
    <property type="entry name" value="EGF_3"/>
    <property type="match status" value="6"/>
</dbReference>
<evidence type="ECO:0000256" key="2">
    <source>
        <dbReference type="ARBA" id="ARBA00022659"/>
    </source>
</evidence>
<feature type="domain" description="EGF-like" evidence="11">
    <location>
        <begin position="1360"/>
        <end position="1396"/>
    </location>
</feature>
<evidence type="ECO:0000256" key="7">
    <source>
        <dbReference type="ARBA" id="ARBA00023180"/>
    </source>
</evidence>
<feature type="disulfide bond" evidence="9">
    <location>
        <begin position="503"/>
        <end position="530"/>
    </location>
</feature>
<name>A0AAV2NSE0_9HYME</name>
<feature type="domain" description="Sushi" evidence="14">
    <location>
        <begin position="1601"/>
        <end position="1663"/>
    </location>
</feature>
<evidence type="ECO:0000256" key="9">
    <source>
        <dbReference type="PROSITE-ProRule" id="PRU00302"/>
    </source>
</evidence>
<feature type="domain" description="EGF-like" evidence="11">
    <location>
        <begin position="1200"/>
        <end position="1240"/>
    </location>
</feature>
<dbReference type="SUPFAM" id="SSF53300">
    <property type="entry name" value="vWA-like"/>
    <property type="match status" value="1"/>
</dbReference>
<dbReference type="SUPFAM" id="SSF57535">
    <property type="entry name" value="Complement control module/SCR domain"/>
    <property type="match status" value="10"/>
</dbReference>
<dbReference type="PANTHER" id="PTHR19325">
    <property type="entry name" value="COMPLEMENT COMPONENT-RELATED SUSHI DOMAIN-CONTAINING"/>
    <property type="match status" value="1"/>
</dbReference>
<feature type="domain" description="EGF-like" evidence="11">
    <location>
        <begin position="1242"/>
        <end position="1278"/>
    </location>
</feature>
<dbReference type="SMART" id="SM00181">
    <property type="entry name" value="EGF"/>
    <property type="match status" value="7"/>
</dbReference>
<dbReference type="InterPro" id="IPR013320">
    <property type="entry name" value="ConA-like_dom_sf"/>
</dbReference>
<dbReference type="Proteomes" id="UP001497644">
    <property type="component" value="Chromosome 4"/>
</dbReference>
<dbReference type="InterPro" id="IPR001759">
    <property type="entry name" value="PTX_dom"/>
</dbReference>
<keyword evidence="2 9" id="KW-0768">Sushi</keyword>
<feature type="domain" description="VWFA" evidence="12">
    <location>
        <begin position="103"/>
        <end position="284"/>
    </location>
</feature>
<feature type="domain" description="Pentraxin (PTX)" evidence="15">
    <location>
        <begin position="1401"/>
        <end position="1600"/>
    </location>
</feature>
<keyword evidence="5" id="KW-0106">Calcium</keyword>
<feature type="domain" description="Sushi" evidence="14">
    <location>
        <begin position="2227"/>
        <end position="2280"/>
    </location>
</feature>
<feature type="domain" description="HYR" evidence="13">
    <location>
        <begin position="681"/>
        <end position="765"/>
    </location>
</feature>
<evidence type="ECO:0000313" key="16">
    <source>
        <dbReference type="EMBL" id="CAL1683390.1"/>
    </source>
</evidence>
<feature type="domain" description="EGF-like" evidence="11">
    <location>
        <begin position="1280"/>
        <end position="1313"/>
    </location>
</feature>
<proteinExistence type="predicted"/>
<dbReference type="PROSITE" id="PS51828">
    <property type="entry name" value="PTX_2"/>
    <property type="match status" value="1"/>
</dbReference>
<evidence type="ECO:0000313" key="17">
    <source>
        <dbReference type="Proteomes" id="UP001497644"/>
    </source>
</evidence>
<dbReference type="PROSITE" id="PS50923">
    <property type="entry name" value="SUSHI"/>
    <property type="match status" value="10"/>
</dbReference>
<dbReference type="CDD" id="cd00054">
    <property type="entry name" value="EGF_CA"/>
    <property type="match status" value="5"/>
</dbReference>
<dbReference type="PROSITE" id="PS50825">
    <property type="entry name" value="HYR"/>
    <property type="match status" value="2"/>
</dbReference>
<dbReference type="EMBL" id="OZ034827">
    <property type="protein sequence ID" value="CAL1683390.1"/>
    <property type="molecule type" value="Genomic_DNA"/>
</dbReference>
<feature type="signal peptide" evidence="10">
    <location>
        <begin position="1"/>
        <end position="23"/>
    </location>
</feature>
<dbReference type="SUPFAM" id="SSF57196">
    <property type="entry name" value="EGF/Laminin"/>
    <property type="match status" value="4"/>
</dbReference>
<feature type="disulfide bond" evidence="8">
    <location>
        <begin position="1386"/>
        <end position="1395"/>
    </location>
</feature>
<dbReference type="Pfam" id="PF00092">
    <property type="entry name" value="VWA"/>
    <property type="match status" value="1"/>
</dbReference>
<keyword evidence="17" id="KW-1185">Reference proteome</keyword>
<dbReference type="InterPro" id="IPR009030">
    <property type="entry name" value="Growth_fac_rcpt_cys_sf"/>
</dbReference>
<dbReference type="InterPro" id="IPR000742">
    <property type="entry name" value="EGF"/>
</dbReference>
<feature type="domain" description="Sushi" evidence="14">
    <location>
        <begin position="400"/>
        <end position="460"/>
    </location>
</feature>
<reference evidence="16" key="1">
    <citation type="submission" date="2024-04" db="EMBL/GenBank/DDBJ databases">
        <authorList>
            <consortium name="Molecular Ecology Group"/>
        </authorList>
    </citation>
    <scope>NUCLEOTIDE SEQUENCE</scope>
</reference>
<evidence type="ECO:0000259" key="14">
    <source>
        <dbReference type="PROSITE" id="PS50923"/>
    </source>
</evidence>
<dbReference type="CDD" id="cd01450">
    <property type="entry name" value="vWFA_subfamily_ECM"/>
    <property type="match status" value="1"/>
</dbReference>
<dbReference type="PROSITE" id="PS01186">
    <property type="entry name" value="EGF_2"/>
    <property type="match status" value="2"/>
</dbReference>
<feature type="domain" description="Sushi" evidence="14">
    <location>
        <begin position="2098"/>
        <end position="2162"/>
    </location>
</feature>
<dbReference type="InterPro" id="IPR050350">
    <property type="entry name" value="Compl-Cell_Adhes-Reg"/>
</dbReference>
<dbReference type="SMART" id="SM00179">
    <property type="entry name" value="EGF_CA"/>
    <property type="match status" value="6"/>
</dbReference>
<feature type="domain" description="EGF-like" evidence="11">
    <location>
        <begin position="1161"/>
        <end position="1198"/>
    </location>
</feature>
<feature type="domain" description="EGF-like" evidence="11">
    <location>
        <begin position="1316"/>
        <end position="1358"/>
    </location>
</feature>
<dbReference type="InterPro" id="IPR001881">
    <property type="entry name" value="EGF-like_Ca-bd_dom"/>
</dbReference>
<evidence type="ECO:0000259" key="11">
    <source>
        <dbReference type="PROSITE" id="PS50026"/>
    </source>
</evidence>
<dbReference type="InterPro" id="IPR035976">
    <property type="entry name" value="Sushi/SCR/CCP_sf"/>
</dbReference>
<dbReference type="PROSITE" id="PS00022">
    <property type="entry name" value="EGF_1"/>
    <property type="match status" value="5"/>
</dbReference>
<feature type="disulfide bond" evidence="9">
    <location>
        <begin position="402"/>
        <end position="445"/>
    </location>
</feature>
<dbReference type="FunFam" id="2.10.50.10:FF:000018">
    <property type="entry name" value="Sushi, von Willebrand factor type A, EGF and pentraxin domain-containing 1"/>
    <property type="match status" value="1"/>
</dbReference>
<dbReference type="FunFam" id="2.10.25.10:FF:000434">
    <property type="entry name" value="Predicted protein"/>
    <property type="match status" value="1"/>
</dbReference>
<dbReference type="Pfam" id="PF00008">
    <property type="entry name" value="EGF"/>
    <property type="match status" value="3"/>
</dbReference>
<dbReference type="Pfam" id="PF07699">
    <property type="entry name" value="Ephrin_rec_like"/>
    <property type="match status" value="2"/>
</dbReference>
<evidence type="ECO:0000256" key="1">
    <source>
        <dbReference type="ARBA" id="ARBA00022536"/>
    </source>
</evidence>
<gene>
    <name evidence="16" type="ORF">LPLAT_LOCUS9128</name>
</gene>
<dbReference type="InterPro" id="IPR003410">
    <property type="entry name" value="HYR_dom"/>
</dbReference>
<feature type="domain" description="Sushi" evidence="14">
    <location>
        <begin position="1664"/>
        <end position="1721"/>
    </location>
</feature>